<name>A0ABU1IRU6_9BACL</name>
<dbReference type="CDD" id="cd07246">
    <property type="entry name" value="VOC_like"/>
    <property type="match status" value="1"/>
</dbReference>
<keyword evidence="3" id="KW-1185">Reference proteome</keyword>
<gene>
    <name evidence="2" type="ORF">JOE21_003163</name>
</gene>
<dbReference type="PROSITE" id="PS51819">
    <property type="entry name" value="VOC"/>
    <property type="match status" value="1"/>
</dbReference>
<evidence type="ECO:0000313" key="3">
    <source>
        <dbReference type="Proteomes" id="UP001185012"/>
    </source>
</evidence>
<comment type="caution">
    <text evidence="2">The sequence shown here is derived from an EMBL/GenBank/DDBJ whole genome shotgun (WGS) entry which is preliminary data.</text>
</comment>
<dbReference type="PANTHER" id="PTHR34109">
    <property type="entry name" value="BNAUNNG04460D PROTEIN-RELATED"/>
    <property type="match status" value="1"/>
</dbReference>
<evidence type="ECO:0000259" key="1">
    <source>
        <dbReference type="PROSITE" id="PS51819"/>
    </source>
</evidence>
<reference evidence="2 3" key="1">
    <citation type="submission" date="2023-07" db="EMBL/GenBank/DDBJ databases">
        <title>Genomic Encyclopedia of Type Strains, Phase IV (KMG-IV): sequencing the most valuable type-strain genomes for metagenomic binning, comparative biology and taxonomic classification.</title>
        <authorList>
            <person name="Goeker M."/>
        </authorList>
    </citation>
    <scope>NUCLEOTIDE SEQUENCE [LARGE SCALE GENOMIC DNA]</scope>
    <source>
        <strain evidence="2 3">DSM 45903</strain>
    </source>
</reference>
<accession>A0ABU1IRU6</accession>
<protein>
    <submittedName>
        <fullName evidence="2">Glyoxalase superfamily protein PhnB</fullName>
    </submittedName>
</protein>
<dbReference type="Gene3D" id="3.30.720.110">
    <property type="match status" value="1"/>
</dbReference>
<dbReference type="RefSeq" id="WP_309868046.1">
    <property type="nucleotide sequence ID" value="NZ_JAVDQG010000008.1"/>
</dbReference>
<feature type="domain" description="VOC" evidence="1">
    <location>
        <begin position="9"/>
        <end position="126"/>
    </location>
</feature>
<dbReference type="EMBL" id="JAVDQG010000008">
    <property type="protein sequence ID" value="MDR6227148.1"/>
    <property type="molecule type" value="Genomic_DNA"/>
</dbReference>
<dbReference type="InterPro" id="IPR029068">
    <property type="entry name" value="Glyas_Bleomycin-R_OHBP_Dase"/>
</dbReference>
<proteinExistence type="predicted"/>
<dbReference type="Proteomes" id="UP001185012">
    <property type="component" value="Unassembled WGS sequence"/>
</dbReference>
<evidence type="ECO:0000313" key="2">
    <source>
        <dbReference type="EMBL" id="MDR6227148.1"/>
    </source>
</evidence>
<dbReference type="InterPro" id="IPR004360">
    <property type="entry name" value="Glyas_Fos-R_dOase_dom"/>
</dbReference>
<dbReference type="Gene3D" id="3.30.720.120">
    <property type="match status" value="1"/>
</dbReference>
<sequence>MENEWTPQGYASVTPALIVNGATRLIAFLCEVFDAETLNRSIDETGRIGHAEIRIGHGIIEVFDANEASSSHQNGLHVFVRDTDECYRRALKAGATSLYEPADMPYGERSAGVKDEFGNSWFIATFQRGKNRGYYD</sequence>
<dbReference type="SUPFAM" id="SSF54593">
    <property type="entry name" value="Glyoxalase/Bleomycin resistance protein/Dihydroxybiphenyl dioxygenase"/>
    <property type="match status" value="1"/>
</dbReference>
<dbReference type="PANTHER" id="PTHR34109:SF1">
    <property type="entry name" value="VOC DOMAIN-CONTAINING PROTEIN"/>
    <property type="match status" value="1"/>
</dbReference>
<dbReference type="Pfam" id="PF00903">
    <property type="entry name" value="Glyoxalase"/>
    <property type="match status" value="1"/>
</dbReference>
<organism evidence="2 3">
    <name type="scientific">Desmospora profundinema</name>
    <dbReference type="NCBI Taxonomy" id="1571184"/>
    <lineage>
        <taxon>Bacteria</taxon>
        <taxon>Bacillati</taxon>
        <taxon>Bacillota</taxon>
        <taxon>Bacilli</taxon>
        <taxon>Bacillales</taxon>
        <taxon>Thermoactinomycetaceae</taxon>
        <taxon>Desmospora</taxon>
    </lineage>
</organism>
<dbReference type="InterPro" id="IPR037523">
    <property type="entry name" value="VOC_core"/>
</dbReference>